<organism evidence="3 4">
    <name type="scientific">Fusarium equiseti</name>
    <name type="common">Fusarium scirpi</name>
    <dbReference type="NCBI Taxonomy" id="61235"/>
    <lineage>
        <taxon>Eukaryota</taxon>
        <taxon>Fungi</taxon>
        <taxon>Dikarya</taxon>
        <taxon>Ascomycota</taxon>
        <taxon>Pezizomycotina</taxon>
        <taxon>Sordariomycetes</taxon>
        <taxon>Hypocreomycetidae</taxon>
        <taxon>Hypocreales</taxon>
        <taxon>Nectriaceae</taxon>
        <taxon>Fusarium</taxon>
        <taxon>Fusarium incarnatum-equiseti species complex</taxon>
    </lineage>
</organism>
<keyword evidence="2" id="KW-0732">Signal</keyword>
<evidence type="ECO:0000256" key="2">
    <source>
        <dbReference type="SAM" id="SignalP"/>
    </source>
</evidence>
<proteinExistence type="predicted"/>
<sequence>MTSTGVTSGILLLMMMMTTNIDTILAENGAPGEGHYQENVPTADLPLAEPYPWELPRNTNEPPKGDNEGACRAATGEEEAKDEYGGKGEVTSIKGREDSAVCTREGYTQSNIQEDRQA</sequence>
<comment type="caution">
    <text evidence="3">The sequence shown here is derived from an EMBL/GenBank/DDBJ whole genome shotgun (WGS) entry which is preliminary data.</text>
</comment>
<gene>
    <name evidence="3" type="ORF">FEQUK3_LOCUS8505</name>
</gene>
<dbReference type="AlphaFoldDB" id="A0A8J2JC12"/>
<name>A0A8J2JC12_FUSEQ</name>
<evidence type="ECO:0000313" key="3">
    <source>
        <dbReference type="EMBL" id="CAG7562784.1"/>
    </source>
</evidence>
<feature type="signal peptide" evidence="2">
    <location>
        <begin position="1"/>
        <end position="26"/>
    </location>
</feature>
<feature type="region of interest" description="Disordered" evidence="1">
    <location>
        <begin position="27"/>
        <end position="118"/>
    </location>
</feature>
<dbReference type="Proteomes" id="UP000693738">
    <property type="component" value="Unassembled WGS sequence"/>
</dbReference>
<evidence type="ECO:0000256" key="1">
    <source>
        <dbReference type="SAM" id="MobiDB-lite"/>
    </source>
</evidence>
<dbReference type="EMBL" id="CAJSTJ010000151">
    <property type="protein sequence ID" value="CAG7562784.1"/>
    <property type="molecule type" value="Genomic_DNA"/>
</dbReference>
<protein>
    <submittedName>
        <fullName evidence="3">Uncharacterized protein</fullName>
    </submittedName>
</protein>
<accession>A0A8J2JC12</accession>
<feature type="chain" id="PRO_5035302968" evidence="2">
    <location>
        <begin position="27"/>
        <end position="118"/>
    </location>
</feature>
<reference evidence="3" key="1">
    <citation type="submission" date="2021-05" db="EMBL/GenBank/DDBJ databases">
        <authorList>
            <person name="Khan N."/>
        </authorList>
    </citation>
    <scope>NUCLEOTIDE SEQUENCE</scope>
</reference>
<evidence type="ECO:0000313" key="4">
    <source>
        <dbReference type="Proteomes" id="UP000693738"/>
    </source>
</evidence>